<dbReference type="PROSITE" id="PS51109">
    <property type="entry name" value="G5"/>
    <property type="match status" value="1"/>
</dbReference>
<dbReference type="InterPro" id="IPR016047">
    <property type="entry name" value="M23ase_b-sheet_dom"/>
</dbReference>
<proteinExistence type="predicted"/>
<sequence>MFWNKSKEETAVLATDGLSGKRTNVIKKAAISVVLLSGLSFNFAFADETADSELATIYHIYTDDQYIGAVSNKEEITQLMKDKVEASKSQFEGLSLTAGNNFSVVEEKVFSPATDDAATLKQVEDLIEVNANAFAISIDNEVAAYVTDLEAYNEVLRKVKLNYVSEKELNFLEARKSATDTLPELKPGETRIVDLTVKQDVTGATMSVKPEEVVTVDQAVKRLLTGVEKEETYTVKQGDVISKIASAHDLSTKQLLDLNKGLQEDSTLKIGQELNVTVLKPALNFEAQYEKRAKEEIPFDKIVEETDTMYKGDTKMKTKGANGERVATYTLTKQNGVLTSKELVEEEITKQVQHQVTLKGTKVMPSRGNGSFAWPAQGGYISSERGQRWGRMHEGIDIARPSGFGILASDNGVVVAAGWDGGLGQRVIIDHNNGYRTVYGHLASINVAVGQTVPQGTQIGIMGNTGRSTGTHLHFEVIQNGAHINPLSVLN</sequence>
<keyword evidence="6" id="KW-1185">Reference proteome</keyword>
<evidence type="ECO:0000313" key="6">
    <source>
        <dbReference type="Proteomes" id="UP000217065"/>
    </source>
</evidence>
<dbReference type="Gene3D" id="2.20.230.10">
    <property type="entry name" value="Resuscitation-promoting factor rpfb"/>
    <property type="match status" value="1"/>
</dbReference>
<keyword evidence="1 2" id="KW-0732">Signal</keyword>
<dbReference type="CDD" id="cd00118">
    <property type="entry name" value="LysM"/>
    <property type="match status" value="1"/>
</dbReference>
<feature type="signal peptide" evidence="2">
    <location>
        <begin position="1"/>
        <end position="46"/>
    </location>
</feature>
<dbReference type="Pfam" id="PF01551">
    <property type="entry name" value="Peptidase_M23"/>
    <property type="match status" value="1"/>
</dbReference>
<dbReference type="CDD" id="cd12797">
    <property type="entry name" value="M23_peptidase"/>
    <property type="match status" value="1"/>
</dbReference>
<feature type="chain" id="PRO_5012130710" description="Peptidase M23" evidence="2">
    <location>
        <begin position="47"/>
        <end position="491"/>
    </location>
</feature>
<dbReference type="GO" id="GO:0004222">
    <property type="term" value="F:metalloendopeptidase activity"/>
    <property type="evidence" value="ECO:0007669"/>
    <property type="project" value="TreeGrafter"/>
</dbReference>
<dbReference type="InterPro" id="IPR018392">
    <property type="entry name" value="LysM"/>
</dbReference>
<feature type="domain" description="LysM" evidence="4">
    <location>
        <begin position="231"/>
        <end position="276"/>
    </location>
</feature>
<dbReference type="InterPro" id="IPR036779">
    <property type="entry name" value="LysM_dom_sf"/>
</dbReference>
<gene>
    <name evidence="5" type="ORF">CF394_03215</name>
</gene>
<reference evidence="5 6" key="1">
    <citation type="submission" date="2017-07" db="EMBL/GenBank/DDBJ databases">
        <title>Tetzosporium hominis gen.nov. sp.nov.</title>
        <authorList>
            <person name="Tetz G."/>
            <person name="Tetz V."/>
        </authorList>
    </citation>
    <scope>NUCLEOTIDE SEQUENCE [LARGE SCALE GENOMIC DNA]</scope>
    <source>
        <strain evidence="5 6">VT-49</strain>
    </source>
</reference>
<dbReference type="OrthoDB" id="9805070at2"/>
<evidence type="ECO:0000256" key="2">
    <source>
        <dbReference type="SAM" id="SignalP"/>
    </source>
</evidence>
<dbReference type="Gene3D" id="3.10.350.10">
    <property type="entry name" value="LysM domain"/>
    <property type="match status" value="1"/>
</dbReference>
<dbReference type="SMART" id="SM01208">
    <property type="entry name" value="G5"/>
    <property type="match status" value="1"/>
</dbReference>
<evidence type="ECO:0000259" key="4">
    <source>
        <dbReference type="PROSITE" id="PS51782"/>
    </source>
</evidence>
<name>A0A264W5V7_9BACL</name>
<dbReference type="PANTHER" id="PTHR21666">
    <property type="entry name" value="PEPTIDASE-RELATED"/>
    <property type="match status" value="1"/>
</dbReference>
<dbReference type="InterPro" id="IPR011098">
    <property type="entry name" value="G5_dom"/>
</dbReference>
<organism evidence="5 6">
    <name type="scientific">Tetzosporium hominis</name>
    <dbReference type="NCBI Taxonomy" id="2020506"/>
    <lineage>
        <taxon>Bacteria</taxon>
        <taxon>Bacillati</taxon>
        <taxon>Bacillota</taxon>
        <taxon>Bacilli</taxon>
        <taxon>Bacillales</taxon>
        <taxon>Caryophanaceae</taxon>
        <taxon>Tetzosporium</taxon>
    </lineage>
</organism>
<dbReference type="PROSITE" id="PS51782">
    <property type="entry name" value="LYSM"/>
    <property type="match status" value="1"/>
</dbReference>
<evidence type="ECO:0000259" key="3">
    <source>
        <dbReference type="PROSITE" id="PS51109"/>
    </source>
</evidence>
<feature type="domain" description="G5" evidence="3">
    <location>
        <begin position="283"/>
        <end position="363"/>
    </location>
</feature>
<dbReference type="RefSeq" id="WP_094941838.1">
    <property type="nucleotide sequence ID" value="NZ_NOKQ01000141.1"/>
</dbReference>
<dbReference type="AlphaFoldDB" id="A0A264W5V7"/>
<protein>
    <recommendedName>
        <fullName evidence="7">Peptidase M23</fullName>
    </recommendedName>
</protein>
<dbReference type="PANTHER" id="PTHR21666:SF270">
    <property type="entry name" value="MUREIN HYDROLASE ACTIVATOR ENVC"/>
    <property type="match status" value="1"/>
</dbReference>
<dbReference type="Gene3D" id="2.70.70.10">
    <property type="entry name" value="Glucose Permease (Domain IIA)"/>
    <property type="match status" value="1"/>
</dbReference>
<dbReference type="InterPro" id="IPR011055">
    <property type="entry name" value="Dup_hybrid_motif"/>
</dbReference>
<dbReference type="EMBL" id="NOKQ01000141">
    <property type="protein sequence ID" value="OZS78976.1"/>
    <property type="molecule type" value="Genomic_DNA"/>
</dbReference>
<evidence type="ECO:0000313" key="5">
    <source>
        <dbReference type="EMBL" id="OZS78976.1"/>
    </source>
</evidence>
<evidence type="ECO:0000256" key="1">
    <source>
        <dbReference type="ARBA" id="ARBA00022729"/>
    </source>
</evidence>
<comment type="caution">
    <text evidence="5">The sequence shown here is derived from an EMBL/GenBank/DDBJ whole genome shotgun (WGS) entry which is preliminary data.</text>
</comment>
<dbReference type="SUPFAM" id="SSF51261">
    <property type="entry name" value="Duplicated hybrid motif"/>
    <property type="match status" value="1"/>
</dbReference>
<dbReference type="SMART" id="SM00257">
    <property type="entry name" value="LysM"/>
    <property type="match status" value="1"/>
</dbReference>
<dbReference type="InterPro" id="IPR050570">
    <property type="entry name" value="Cell_wall_metabolism_enzyme"/>
</dbReference>
<evidence type="ECO:0008006" key="7">
    <source>
        <dbReference type="Google" id="ProtNLM"/>
    </source>
</evidence>
<accession>A0A264W5V7</accession>
<dbReference type="Pfam" id="PF01476">
    <property type="entry name" value="LysM"/>
    <property type="match status" value="1"/>
</dbReference>
<dbReference type="Proteomes" id="UP000217065">
    <property type="component" value="Unassembled WGS sequence"/>
</dbReference>
<dbReference type="SUPFAM" id="SSF54106">
    <property type="entry name" value="LysM domain"/>
    <property type="match status" value="1"/>
</dbReference>
<dbReference type="Pfam" id="PF07501">
    <property type="entry name" value="G5"/>
    <property type="match status" value="1"/>
</dbReference>